<dbReference type="AlphaFoldDB" id="A0A976NZE2"/>
<dbReference type="Proteomes" id="UP000294530">
    <property type="component" value="Unassembled WGS sequence"/>
</dbReference>
<protein>
    <submittedName>
        <fullName evidence="1">Uncharacterized protein</fullName>
    </submittedName>
</protein>
<proteinExistence type="predicted"/>
<organism evidence="1 2">
    <name type="scientific">Bremia lactucae</name>
    <name type="common">Lettuce downy mildew</name>
    <dbReference type="NCBI Taxonomy" id="4779"/>
    <lineage>
        <taxon>Eukaryota</taxon>
        <taxon>Sar</taxon>
        <taxon>Stramenopiles</taxon>
        <taxon>Oomycota</taxon>
        <taxon>Peronosporomycetes</taxon>
        <taxon>Peronosporales</taxon>
        <taxon>Peronosporaceae</taxon>
        <taxon>Bremia</taxon>
    </lineage>
</organism>
<dbReference type="KEGG" id="blac:94347541"/>
<evidence type="ECO:0000313" key="2">
    <source>
        <dbReference type="Proteomes" id="UP000294530"/>
    </source>
</evidence>
<comment type="caution">
    <text evidence="1">The sequence shown here is derived from an EMBL/GenBank/DDBJ whole genome shotgun (WGS) entry which is preliminary data.</text>
</comment>
<dbReference type="EMBL" id="SHOA02000001">
    <property type="protein sequence ID" value="TDH73586.1"/>
    <property type="molecule type" value="Genomic_DNA"/>
</dbReference>
<reference evidence="1 2" key="1">
    <citation type="journal article" date="2021" name="Genome Biol.">
        <title>AFLAP: assembly-free linkage analysis pipeline using k-mers from genome sequencing data.</title>
        <authorList>
            <person name="Fletcher K."/>
            <person name="Zhang L."/>
            <person name="Gil J."/>
            <person name="Han R."/>
            <person name="Cavanaugh K."/>
            <person name="Michelmore R."/>
        </authorList>
    </citation>
    <scope>NUCLEOTIDE SEQUENCE [LARGE SCALE GENOMIC DNA]</scope>
    <source>
        <strain evidence="1 2">SF5</strain>
    </source>
</reference>
<accession>A0A976NZE2</accession>
<sequence>MAQLLLCGLVANASHKECFVRILRFARVLGIRVPFCPSWHREPPSFLIGGALAAPSASPGRYALEVSLSRKCLRNPQVPCMAASCALLNGKDDPAADWAQTKF</sequence>
<name>A0A976NZE2_BRELC</name>
<gene>
    <name evidence="1" type="ORF">CCR75_003777</name>
</gene>
<dbReference type="GeneID" id="94347541"/>
<dbReference type="RefSeq" id="XP_067823084.1">
    <property type="nucleotide sequence ID" value="XM_067961870.1"/>
</dbReference>
<keyword evidence="2" id="KW-1185">Reference proteome</keyword>
<evidence type="ECO:0000313" key="1">
    <source>
        <dbReference type="EMBL" id="TDH73586.1"/>
    </source>
</evidence>